<proteinExistence type="predicted"/>
<keyword evidence="8" id="KW-1185">Reference proteome</keyword>
<dbReference type="Proteomes" id="UP000000238">
    <property type="component" value="Chromosome"/>
</dbReference>
<feature type="transmembrane region" description="Helical" evidence="6">
    <location>
        <begin position="35"/>
        <end position="61"/>
    </location>
</feature>
<dbReference type="Pfam" id="PF01810">
    <property type="entry name" value="LysE"/>
    <property type="match status" value="1"/>
</dbReference>
<feature type="transmembrane region" description="Helical" evidence="6">
    <location>
        <begin position="145"/>
        <end position="164"/>
    </location>
</feature>
<dbReference type="PANTHER" id="PTHR30086:SF20">
    <property type="entry name" value="ARGININE EXPORTER PROTEIN ARGO-RELATED"/>
    <property type="match status" value="1"/>
</dbReference>
<feature type="transmembrane region" description="Helical" evidence="6">
    <location>
        <begin position="112"/>
        <end position="133"/>
    </location>
</feature>
<dbReference type="AlphaFoldDB" id="Q2SFE2"/>
<evidence type="ECO:0000256" key="3">
    <source>
        <dbReference type="ARBA" id="ARBA00022692"/>
    </source>
</evidence>
<accession>Q2SFE2</accession>
<dbReference type="GO" id="GO:0015171">
    <property type="term" value="F:amino acid transmembrane transporter activity"/>
    <property type="evidence" value="ECO:0007669"/>
    <property type="project" value="TreeGrafter"/>
</dbReference>
<sequence>MLLSFIVATALITLAPGPSMLLVIANTLRSGLGQGIYTSLGVVVADAILLCLTVSGLGALVQTSAWAFNLLKWFGVAYLAYLGVRQLCSQPSAEDLSGATEVAKQNPFKQGLGVTLLNPKIIGFFIAFFPQFLDASAPVGPQLMTLGPLFLVIVFLILAGYAMAANRVRRWLAGAQAQSVLNKSSGVALLVCGAAAGLTTR</sequence>
<dbReference type="RefSeq" id="WP_011397699.1">
    <property type="nucleotide sequence ID" value="NC_007645.1"/>
</dbReference>
<evidence type="ECO:0000256" key="6">
    <source>
        <dbReference type="SAM" id="Phobius"/>
    </source>
</evidence>
<evidence type="ECO:0000256" key="2">
    <source>
        <dbReference type="ARBA" id="ARBA00022475"/>
    </source>
</evidence>
<keyword evidence="5 6" id="KW-0472">Membrane</keyword>
<keyword evidence="2" id="KW-1003">Cell membrane</keyword>
<gene>
    <name evidence="7" type="ordered locus">HCH_03910</name>
</gene>
<keyword evidence="4 6" id="KW-1133">Transmembrane helix</keyword>
<dbReference type="EMBL" id="CP000155">
    <property type="protein sequence ID" value="ABC30632.1"/>
    <property type="molecule type" value="Genomic_DNA"/>
</dbReference>
<evidence type="ECO:0000313" key="7">
    <source>
        <dbReference type="EMBL" id="ABC30632.1"/>
    </source>
</evidence>
<dbReference type="GO" id="GO:0005886">
    <property type="term" value="C:plasma membrane"/>
    <property type="evidence" value="ECO:0007669"/>
    <property type="project" value="UniProtKB-SubCell"/>
</dbReference>
<dbReference type="KEGG" id="hch:HCH_03910"/>
<dbReference type="PANTHER" id="PTHR30086">
    <property type="entry name" value="ARGININE EXPORTER PROTEIN ARGO"/>
    <property type="match status" value="1"/>
</dbReference>
<evidence type="ECO:0000313" key="8">
    <source>
        <dbReference type="Proteomes" id="UP000000238"/>
    </source>
</evidence>
<comment type="subcellular location">
    <subcellularLocation>
        <location evidence="1">Cell membrane</location>
        <topology evidence="1">Multi-pass membrane protein</topology>
    </subcellularLocation>
</comment>
<dbReference type="HOGENOM" id="CLU_079569_2_3_6"/>
<evidence type="ECO:0000256" key="1">
    <source>
        <dbReference type="ARBA" id="ARBA00004651"/>
    </source>
</evidence>
<evidence type="ECO:0000256" key="4">
    <source>
        <dbReference type="ARBA" id="ARBA00022989"/>
    </source>
</evidence>
<keyword evidence="3 6" id="KW-0812">Transmembrane</keyword>
<dbReference type="OrthoDB" id="9804822at2"/>
<evidence type="ECO:0000256" key="5">
    <source>
        <dbReference type="ARBA" id="ARBA00023136"/>
    </source>
</evidence>
<protein>
    <submittedName>
        <fullName evidence="7">Putative threonine efflux protein</fullName>
    </submittedName>
</protein>
<organism evidence="7 8">
    <name type="scientific">Hahella chejuensis (strain KCTC 2396)</name>
    <dbReference type="NCBI Taxonomy" id="349521"/>
    <lineage>
        <taxon>Bacteria</taxon>
        <taxon>Pseudomonadati</taxon>
        <taxon>Pseudomonadota</taxon>
        <taxon>Gammaproteobacteria</taxon>
        <taxon>Oceanospirillales</taxon>
        <taxon>Hahellaceae</taxon>
        <taxon>Hahella</taxon>
    </lineage>
</organism>
<dbReference type="InterPro" id="IPR001123">
    <property type="entry name" value="LeuE-type"/>
</dbReference>
<dbReference type="PIRSF" id="PIRSF006324">
    <property type="entry name" value="LeuE"/>
    <property type="match status" value="1"/>
</dbReference>
<dbReference type="eggNOG" id="COG1280">
    <property type="taxonomic scope" value="Bacteria"/>
</dbReference>
<reference evidence="7 8" key="1">
    <citation type="journal article" date="2005" name="Nucleic Acids Res.">
        <title>Genomic blueprint of Hahella chejuensis, a marine microbe producing an algicidal agent.</title>
        <authorList>
            <person name="Jeong H."/>
            <person name="Yim J.H."/>
            <person name="Lee C."/>
            <person name="Choi S.-H."/>
            <person name="Park Y.K."/>
            <person name="Yoon S.H."/>
            <person name="Hur C.-G."/>
            <person name="Kang H.-Y."/>
            <person name="Kim D."/>
            <person name="Lee H.H."/>
            <person name="Park K.H."/>
            <person name="Park S.-H."/>
            <person name="Park H.-S."/>
            <person name="Lee H.K."/>
            <person name="Oh T.K."/>
            <person name="Kim J.F."/>
        </authorList>
    </citation>
    <scope>NUCLEOTIDE SEQUENCE [LARGE SCALE GENOMIC DNA]</scope>
    <source>
        <strain evidence="7 8">KCTC 2396</strain>
    </source>
</reference>
<dbReference type="STRING" id="349521.HCH_03910"/>
<name>Q2SFE2_HAHCH</name>